<evidence type="ECO:0000259" key="4">
    <source>
        <dbReference type="PROSITE" id="PS50878"/>
    </source>
</evidence>
<feature type="compositionally biased region" description="Basic residues" evidence="3">
    <location>
        <begin position="110"/>
        <end position="127"/>
    </location>
</feature>
<dbReference type="AlphaFoldDB" id="A0ABD1J7Y9"/>
<feature type="compositionally biased region" description="Low complexity" evidence="3">
    <location>
        <begin position="181"/>
        <end position="190"/>
    </location>
</feature>
<proteinExistence type="inferred from homology"/>
<dbReference type="PROSITE" id="PS50878">
    <property type="entry name" value="RT_POL"/>
    <property type="match status" value="1"/>
</dbReference>
<organism evidence="5 6">
    <name type="scientific">Coilia grayii</name>
    <name type="common">Gray's grenadier anchovy</name>
    <dbReference type="NCBI Taxonomy" id="363190"/>
    <lineage>
        <taxon>Eukaryota</taxon>
        <taxon>Metazoa</taxon>
        <taxon>Chordata</taxon>
        <taxon>Craniata</taxon>
        <taxon>Vertebrata</taxon>
        <taxon>Euteleostomi</taxon>
        <taxon>Actinopterygii</taxon>
        <taxon>Neopterygii</taxon>
        <taxon>Teleostei</taxon>
        <taxon>Clupei</taxon>
        <taxon>Clupeiformes</taxon>
        <taxon>Clupeoidei</taxon>
        <taxon>Engraulidae</taxon>
        <taxon>Coilinae</taxon>
        <taxon>Coilia</taxon>
    </lineage>
</organism>
<accession>A0ABD1J7Y9</accession>
<evidence type="ECO:0000256" key="2">
    <source>
        <dbReference type="ARBA" id="ARBA00012180"/>
    </source>
</evidence>
<name>A0ABD1J7Y9_9TELE</name>
<dbReference type="InterPro" id="IPR052055">
    <property type="entry name" value="Hepadnavirus_pol/RT"/>
</dbReference>
<dbReference type="CDD" id="cd09275">
    <property type="entry name" value="RNase_HI_RT_DIRS1"/>
    <property type="match status" value="1"/>
</dbReference>
<comment type="caution">
    <text evidence="5">The sequence shown here is derived from an EMBL/GenBank/DDBJ whole genome shotgun (WGS) entry which is preliminary data.</text>
</comment>
<dbReference type="GO" id="GO:0004523">
    <property type="term" value="F:RNA-DNA hybrid ribonuclease activity"/>
    <property type="evidence" value="ECO:0007669"/>
    <property type="project" value="UniProtKB-EC"/>
</dbReference>
<sequence length="775" mass="85641">MELDIHASDSEFDGLIPPSQIDPPVRPRHPDSDPDSPPPSPPGPSSQVPLRRGRSSQALAFPASPPASLPELSSQVPLRRGRSSQAPAFPASPRRRSSRQTPHLQDSPHRGRSRQAPHSPTSRRRSPRQAPESPASQRRGRPSRTADPPTLRRSGRSSGAIPAQAPAHRRLSQVSVPPPSSSHGHPSVVSRTAERPSRSRRVSSPAPSRGSEGSSAFRRILPGQRYIPRTMAEIRSELSRRGIRFRRSARKDILLRLLWISDNRLPTDQQQQADGFSPELLPMPSTSFMCKNLLSAVNDPETVNDLLAAEVTSGFMMGPFPAPPFPTFRINPIGVATRKYSGKKRLIVDLSAPHNSLVPSINSLVPFEDYSMSYQTVDDAVRLIKLAGPNCWLFKADITAAFKVMPIHPDFWHLFGVQWNGQFYFAVRLTFGCRSSPKIFDTLSEALCWILQNNYNIKLLVHLLDDFLAVTPASAPPSTGRQTILKVFSNLGVPISEEKTDGPAYSLEFLGITLNTRDFSTSLPKEKIDRILTVIGCFAACPNKTKMEVLSLLGHLNFTMRVIPQGRPFISHLLTAAHSVSALDTPVLLDDQCLKDLELWRLFLNQWNGLSMFYDDHALSPEDLQLYTDAAPSVGFGGYFAGQWFASAWPREMLLLPPSAASSAVYEVYPVVIAALLWGSSWSGKRVLIYCDNEAAVFAINKGRSRAPVICPFLRRLVWTAACHQFIITAAHIPGHQNAIADSLSRFAFQRFRTLAPDADPDPTPVPSFSDTIFL</sequence>
<dbReference type="InterPro" id="IPR043502">
    <property type="entry name" value="DNA/RNA_pol_sf"/>
</dbReference>
<reference evidence="5 6" key="1">
    <citation type="submission" date="2024-09" db="EMBL/GenBank/DDBJ databases">
        <title>A chromosome-level genome assembly of Gray's grenadier anchovy, Coilia grayii.</title>
        <authorList>
            <person name="Fu Z."/>
        </authorList>
    </citation>
    <scope>NUCLEOTIDE SEQUENCE [LARGE SCALE GENOMIC DNA]</scope>
    <source>
        <strain evidence="5">G4</strain>
        <tissue evidence="5">Muscle</tissue>
    </source>
</reference>
<dbReference type="Proteomes" id="UP001591681">
    <property type="component" value="Unassembled WGS sequence"/>
</dbReference>
<dbReference type="EC" id="3.1.26.4" evidence="2"/>
<evidence type="ECO:0000256" key="3">
    <source>
        <dbReference type="SAM" id="MobiDB-lite"/>
    </source>
</evidence>
<dbReference type="CDD" id="cd03714">
    <property type="entry name" value="RT_DIRS1"/>
    <property type="match status" value="1"/>
</dbReference>
<evidence type="ECO:0000313" key="6">
    <source>
        <dbReference type="Proteomes" id="UP001591681"/>
    </source>
</evidence>
<evidence type="ECO:0000313" key="5">
    <source>
        <dbReference type="EMBL" id="KAL2082914.1"/>
    </source>
</evidence>
<dbReference type="Pfam" id="PF00078">
    <property type="entry name" value="RVT_1"/>
    <property type="match status" value="1"/>
</dbReference>
<dbReference type="SUPFAM" id="SSF56672">
    <property type="entry name" value="DNA/RNA polymerases"/>
    <property type="match status" value="1"/>
</dbReference>
<protein>
    <recommendedName>
        <fullName evidence="2">ribonuclease H</fullName>
        <ecNumber evidence="2">3.1.26.4</ecNumber>
    </recommendedName>
</protein>
<feature type="domain" description="Reverse transcriptase" evidence="4">
    <location>
        <begin position="317"/>
        <end position="514"/>
    </location>
</feature>
<feature type="region of interest" description="Disordered" evidence="3">
    <location>
        <begin position="1"/>
        <end position="221"/>
    </location>
</feature>
<feature type="compositionally biased region" description="Low complexity" evidence="3">
    <location>
        <begin position="83"/>
        <end position="92"/>
    </location>
</feature>
<dbReference type="InterPro" id="IPR043128">
    <property type="entry name" value="Rev_trsase/Diguanyl_cyclase"/>
</dbReference>
<dbReference type="Gene3D" id="3.10.10.10">
    <property type="entry name" value="HIV Type 1 Reverse Transcriptase, subunit A, domain 1"/>
    <property type="match status" value="1"/>
</dbReference>
<evidence type="ECO:0000256" key="1">
    <source>
        <dbReference type="ARBA" id="ARBA00010879"/>
    </source>
</evidence>
<dbReference type="PANTHER" id="PTHR33050">
    <property type="entry name" value="REVERSE TRANSCRIPTASE DOMAIN-CONTAINING PROTEIN"/>
    <property type="match status" value="1"/>
</dbReference>
<dbReference type="EMBL" id="JBHFQA010000018">
    <property type="protein sequence ID" value="KAL2082914.1"/>
    <property type="molecule type" value="Genomic_DNA"/>
</dbReference>
<comment type="similarity">
    <text evidence="1">Belongs to the beta type-B retroviral polymerase family. HERV class-II K(HML-2) pol subfamily.</text>
</comment>
<dbReference type="PANTHER" id="PTHR33050:SF8">
    <property type="entry name" value="REVERSE TRANSCRIPTASE DOMAIN-CONTAINING PROTEIN"/>
    <property type="match status" value="1"/>
</dbReference>
<dbReference type="InterPro" id="IPR000477">
    <property type="entry name" value="RT_dom"/>
</dbReference>
<dbReference type="Gene3D" id="3.30.70.270">
    <property type="match status" value="1"/>
</dbReference>
<feature type="compositionally biased region" description="Low complexity" evidence="3">
    <location>
        <begin position="45"/>
        <end position="62"/>
    </location>
</feature>
<gene>
    <name evidence="5" type="ORF">ACEWY4_020687</name>
</gene>
<keyword evidence="6" id="KW-1185">Reference proteome</keyword>
<feature type="compositionally biased region" description="Pro residues" evidence="3">
    <location>
        <begin position="35"/>
        <end position="44"/>
    </location>
</feature>